<accession>A0AAD8CA18</accession>
<dbReference type="InterPro" id="IPR023210">
    <property type="entry name" value="NADP_OxRdtase_dom"/>
</dbReference>
<sequence length="345" mass="38244">MASTVPAEKKLPYVYLGQTGLKVSNLCLGAMTFGESAFGTPGQADEDLSHQILDKFAEWGGNFIDTADIYGRGKSEAIVGKWLASQNRENFVIATKVRANMGLENNVNNIGLSRRHITESIDKSLQRLQTDFVDLYQAHFFDDGTRLEETFRTFDDLVRSGKVRYVGVSNFSGWQLQKTVDLVEKLGLNPIASLQQEYNLVNRESEWEPFQVCKNSGIGVLPWSPLKGGLLTGKVKRGQKPTEGRMGWVAEETNKASQAAPLWTSFDDKTFDLIETVEAIAKEHERSPAQVAIRWLLQKDVVSSVIIGARNLTQLEDNLGAGNGWSLSKEEASFNLISLLLGLTL</sequence>
<protein>
    <submittedName>
        <fullName evidence="4">1-deoxyxylulose-5-phosphate synthase YajO</fullName>
    </submittedName>
</protein>
<name>A0AAD8CA18_BIOPF</name>
<evidence type="ECO:0000313" key="4">
    <source>
        <dbReference type="EMBL" id="KAK0068878.1"/>
    </source>
</evidence>
<dbReference type="FunFam" id="3.20.20.100:FF:000004">
    <property type="entry name" value="Oxidoreductase, aldo/keto reductase"/>
    <property type="match status" value="1"/>
</dbReference>
<dbReference type="InterPro" id="IPR036812">
    <property type="entry name" value="NAD(P)_OxRdtase_dom_sf"/>
</dbReference>
<evidence type="ECO:0000256" key="1">
    <source>
        <dbReference type="ARBA" id="ARBA00023002"/>
    </source>
</evidence>
<dbReference type="PANTHER" id="PTHR43364">
    <property type="entry name" value="NADH-SPECIFIC METHYLGLYOXAL REDUCTASE-RELATED"/>
    <property type="match status" value="1"/>
</dbReference>
<keyword evidence="5" id="KW-1185">Reference proteome</keyword>
<dbReference type="AlphaFoldDB" id="A0AAD8CA18"/>
<feature type="domain" description="NADP-dependent oxidoreductase" evidence="3">
    <location>
        <begin position="26"/>
        <end position="332"/>
    </location>
</feature>
<dbReference type="InterPro" id="IPR020471">
    <property type="entry name" value="AKR"/>
</dbReference>
<gene>
    <name evidence="4" type="ORF">Bpfe_001841</name>
</gene>
<dbReference type="PROSITE" id="PS00062">
    <property type="entry name" value="ALDOKETO_REDUCTASE_2"/>
    <property type="match status" value="1"/>
</dbReference>
<comment type="caution">
    <text evidence="4">The sequence shown here is derived from an EMBL/GenBank/DDBJ whole genome shotgun (WGS) entry which is preliminary data.</text>
</comment>
<dbReference type="GO" id="GO:0005829">
    <property type="term" value="C:cytosol"/>
    <property type="evidence" value="ECO:0007669"/>
    <property type="project" value="UniProtKB-ARBA"/>
</dbReference>
<dbReference type="CDD" id="cd19081">
    <property type="entry name" value="AKR_AKR9C1"/>
    <property type="match status" value="1"/>
</dbReference>
<dbReference type="PANTHER" id="PTHR43364:SF4">
    <property type="entry name" value="NAD(P)-LINKED OXIDOREDUCTASE SUPERFAMILY PROTEIN"/>
    <property type="match status" value="1"/>
</dbReference>
<proteinExistence type="inferred from homology"/>
<comment type="similarity">
    <text evidence="2">Belongs to the aldo/keto reductase family. Aldo/keto reductase 2 subfamily.</text>
</comment>
<dbReference type="Proteomes" id="UP001233172">
    <property type="component" value="Unassembled WGS sequence"/>
</dbReference>
<dbReference type="PRINTS" id="PR00069">
    <property type="entry name" value="ALDKETRDTASE"/>
</dbReference>
<dbReference type="InterPro" id="IPR050523">
    <property type="entry name" value="AKR_Detox_Biosynth"/>
</dbReference>
<dbReference type="SUPFAM" id="SSF51430">
    <property type="entry name" value="NAD(P)-linked oxidoreductase"/>
    <property type="match status" value="1"/>
</dbReference>
<dbReference type="EMBL" id="JASAOG010000004">
    <property type="protein sequence ID" value="KAK0068878.1"/>
    <property type="molecule type" value="Genomic_DNA"/>
</dbReference>
<reference evidence="4" key="1">
    <citation type="journal article" date="2023" name="PLoS Negl. Trop. Dis.">
        <title>A genome sequence for Biomphalaria pfeifferi, the major vector snail for the human-infecting parasite Schistosoma mansoni.</title>
        <authorList>
            <person name="Bu L."/>
            <person name="Lu L."/>
            <person name="Laidemitt M.R."/>
            <person name="Zhang S.M."/>
            <person name="Mutuku M."/>
            <person name="Mkoji G."/>
            <person name="Steinauer M."/>
            <person name="Loker E.S."/>
        </authorList>
    </citation>
    <scope>NUCLEOTIDE SEQUENCE</scope>
    <source>
        <strain evidence="4">KasaAsao</strain>
    </source>
</reference>
<evidence type="ECO:0000259" key="3">
    <source>
        <dbReference type="Pfam" id="PF00248"/>
    </source>
</evidence>
<dbReference type="Pfam" id="PF00248">
    <property type="entry name" value="Aldo_ket_red"/>
    <property type="match status" value="1"/>
</dbReference>
<evidence type="ECO:0000313" key="5">
    <source>
        <dbReference type="Proteomes" id="UP001233172"/>
    </source>
</evidence>
<dbReference type="GO" id="GO:0016491">
    <property type="term" value="F:oxidoreductase activity"/>
    <property type="evidence" value="ECO:0007669"/>
    <property type="project" value="UniProtKB-KW"/>
</dbReference>
<organism evidence="4 5">
    <name type="scientific">Biomphalaria pfeifferi</name>
    <name type="common">Bloodfluke planorb</name>
    <name type="synonym">Freshwater snail</name>
    <dbReference type="NCBI Taxonomy" id="112525"/>
    <lineage>
        <taxon>Eukaryota</taxon>
        <taxon>Metazoa</taxon>
        <taxon>Spiralia</taxon>
        <taxon>Lophotrochozoa</taxon>
        <taxon>Mollusca</taxon>
        <taxon>Gastropoda</taxon>
        <taxon>Heterobranchia</taxon>
        <taxon>Euthyneura</taxon>
        <taxon>Panpulmonata</taxon>
        <taxon>Hygrophila</taxon>
        <taxon>Lymnaeoidea</taxon>
        <taxon>Planorbidae</taxon>
        <taxon>Biomphalaria</taxon>
    </lineage>
</organism>
<dbReference type="Gene3D" id="3.20.20.100">
    <property type="entry name" value="NADP-dependent oxidoreductase domain"/>
    <property type="match status" value="1"/>
</dbReference>
<keyword evidence="1" id="KW-0560">Oxidoreductase</keyword>
<reference evidence="4" key="2">
    <citation type="submission" date="2023-04" db="EMBL/GenBank/DDBJ databases">
        <authorList>
            <person name="Bu L."/>
            <person name="Lu L."/>
            <person name="Laidemitt M.R."/>
            <person name="Zhang S.M."/>
            <person name="Mutuku M."/>
            <person name="Mkoji G."/>
            <person name="Steinauer M."/>
            <person name="Loker E.S."/>
        </authorList>
    </citation>
    <scope>NUCLEOTIDE SEQUENCE</scope>
    <source>
        <strain evidence="4">KasaAsao</strain>
        <tissue evidence="4">Whole Snail</tissue>
    </source>
</reference>
<evidence type="ECO:0000256" key="2">
    <source>
        <dbReference type="ARBA" id="ARBA00038157"/>
    </source>
</evidence>
<dbReference type="InterPro" id="IPR018170">
    <property type="entry name" value="Aldo/ket_reductase_CS"/>
</dbReference>